<dbReference type="AlphaFoldDB" id="A0A9P8C9X5"/>
<protein>
    <submittedName>
        <fullName evidence="2">Uncharacterized protein</fullName>
    </submittedName>
</protein>
<sequence>MGSRFAYRLWIGRGAVSAAFLLGCLGLLASPSILSTPFAMLGRYRYAIYLMTLDFGFWTAISLDPISCFSFRVSGRYSGWGYRMLGVVDALYDTLIPVVLFYEMDGG</sequence>
<comment type="caution">
    <text evidence="2">The sequence shown here is derived from an EMBL/GenBank/DDBJ whole genome shotgun (WGS) entry which is preliminary data.</text>
</comment>
<keyword evidence="1" id="KW-1133">Transmembrane helix</keyword>
<reference evidence="2" key="1">
    <citation type="journal article" date="2021" name="IMA Fungus">
        <title>Genomic characterization of three marine fungi, including Emericellopsis atlantica sp. nov. with signatures of a generalist lifestyle and marine biomass degradation.</title>
        <authorList>
            <person name="Hagestad O.C."/>
            <person name="Hou L."/>
            <person name="Andersen J.H."/>
            <person name="Hansen E.H."/>
            <person name="Altermark B."/>
            <person name="Li C."/>
            <person name="Kuhnert E."/>
            <person name="Cox R.J."/>
            <person name="Crous P.W."/>
            <person name="Spatafora J.W."/>
            <person name="Lail K."/>
            <person name="Amirebrahimi M."/>
            <person name="Lipzen A."/>
            <person name="Pangilinan J."/>
            <person name="Andreopoulos W."/>
            <person name="Hayes R.D."/>
            <person name="Ng V."/>
            <person name="Grigoriev I.V."/>
            <person name="Jackson S.A."/>
            <person name="Sutton T.D.S."/>
            <person name="Dobson A.D.W."/>
            <person name="Rama T."/>
        </authorList>
    </citation>
    <scope>NUCLEOTIDE SEQUENCE</scope>
    <source>
        <strain evidence="2">TRa018bII</strain>
    </source>
</reference>
<feature type="transmembrane region" description="Helical" evidence="1">
    <location>
        <begin position="45"/>
        <end position="63"/>
    </location>
</feature>
<gene>
    <name evidence="2" type="ORF">BJ875DRAFT_286842</name>
</gene>
<accession>A0A9P8C9X5</accession>
<evidence type="ECO:0000313" key="3">
    <source>
        <dbReference type="Proteomes" id="UP000824998"/>
    </source>
</evidence>
<feature type="transmembrane region" description="Helical" evidence="1">
    <location>
        <begin position="84"/>
        <end position="102"/>
    </location>
</feature>
<keyword evidence="1" id="KW-0812">Transmembrane</keyword>
<dbReference type="Proteomes" id="UP000824998">
    <property type="component" value="Unassembled WGS sequence"/>
</dbReference>
<evidence type="ECO:0000256" key="1">
    <source>
        <dbReference type="SAM" id="Phobius"/>
    </source>
</evidence>
<name>A0A9P8C9X5_9HELO</name>
<proteinExistence type="predicted"/>
<dbReference type="EMBL" id="MU251364">
    <property type="protein sequence ID" value="KAG9238917.1"/>
    <property type="molecule type" value="Genomic_DNA"/>
</dbReference>
<organism evidence="2 3">
    <name type="scientific">Amylocarpus encephaloides</name>
    <dbReference type="NCBI Taxonomy" id="45428"/>
    <lineage>
        <taxon>Eukaryota</taxon>
        <taxon>Fungi</taxon>
        <taxon>Dikarya</taxon>
        <taxon>Ascomycota</taxon>
        <taxon>Pezizomycotina</taxon>
        <taxon>Leotiomycetes</taxon>
        <taxon>Helotiales</taxon>
        <taxon>Helotiales incertae sedis</taxon>
        <taxon>Amylocarpus</taxon>
    </lineage>
</organism>
<keyword evidence="1" id="KW-0472">Membrane</keyword>
<keyword evidence="3" id="KW-1185">Reference proteome</keyword>
<dbReference type="PROSITE" id="PS51257">
    <property type="entry name" value="PROKAR_LIPOPROTEIN"/>
    <property type="match status" value="1"/>
</dbReference>
<evidence type="ECO:0000313" key="2">
    <source>
        <dbReference type="EMBL" id="KAG9238917.1"/>
    </source>
</evidence>